<dbReference type="RefSeq" id="WP_379769430.1">
    <property type="nucleotide sequence ID" value="NZ_JBHSXI010000015.1"/>
</dbReference>
<feature type="transmembrane region" description="Helical" evidence="1">
    <location>
        <begin position="93"/>
        <end position="117"/>
    </location>
</feature>
<dbReference type="AlphaFoldDB" id="A0ABD5UKQ6"/>
<feature type="transmembrane region" description="Helical" evidence="1">
    <location>
        <begin position="61"/>
        <end position="81"/>
    </location>
</feature>
<proteinExistence type="predicted"/>
<keyword evidence="3" id="KW-1185">Reference proteome</keyword>
<gene>
    <name evidence="2" type="ORF">ACFQEY_13475</name>
</gene>
<evidence type="ECO:0000313" key="3">
    <source>
        <dbReference type="Proteomes" id="UP001596333"/>
    </source>
</evidence>
<organism evidence="2 3">
    <name type="scientific">Halorubrum trueperi</name>
    <dbReference type="NCBI Taxonomy" id="2004704"/>
    <lineage>
        <taxon>Archaea</taxon>
        <taxon>Methanobacteriati</taxon>
        <taxon>Methanobacteriota</taxon>
        <taxon>Stenosarchaea group</taxon>
        <taxon>Halobacteria</taxon>
        <taxon>Halobacteriales</taxon>
        <taxon>Haloferacaceae</taxon>
        <taxon>Halorubrum</taxon>
    </lineage>
</organism>
<evidence type="ECO:0000313" key="2">
    <source>
        <dbReference type="EMBL" id="MFC6890012.1"/>
    </source>
</evidence>
<reference evidence="2 3" key="1">
    <citation type="journal article" date="2019" name="Int. J. Syst. Evol. Microbiol.">
        <title>The Global Catalogue of Microorganisms (GCM) 10K type strain sequencing project: providing services to taxonomists for standard genome sequencing and annotation.</title>
        <authorList>
            <consortium name="The Broad Institute Genomics Platform"/>
            <consortium name="The Broad Institute Genome Sequencing Center for Infectious Disease"/>
            <person name="Wu L."/>
            <person name="Ma J."/>
        </authorList>
    </citation>
    <scope>NUCLEOTIDE SEQUENCE [LARGE SCALE GENOMIC DNA]</scope>
    <source>
        <strain evidence="2 3">Y73</strain>
    </source>
</reference>
<feature type="transmembrane region" description="Helical" evidence="1">
    <location>
        <begin position="123"/>
        <end position="147"/>
    </location>
</feature>
<dbReference type="Proteomes" id="UP001596333">
    <property type="component" value="Unassembled WGS sequence"/>
</dbReference>
<keyword evidence="1" id="KW-0472">Membrane</keyword>
<sequence>MGQTNRVPFVRNTVVATVILASLYGLSYGVQSGPLQIPGYILLMGFGTFGGAVGPESLFPVLFGIYLISLGAVGAAAVHVVRRRLPENHFAGWRLGVAGAFGITGVLSILFAIVALSGTQMDAVFTTVLSALVFLGLAGWFAGLFTIRTKWAENIN</sequence>
<name>A0ABD5UKQ6_9EURY</name>
<keyword evidence="1" id="KW-0812">Transmembrane</keyword>
<keyword evidence="1" id="KW-1133">Transmembrane helix</keyword>
<protein>
    <submittedName>
        <fullName evidence="2">Uncharacterized protein</fullName>
    </submittedName>
</protein>
<comment type="caution">
    <text evidence="2">The sequence shown here is derived from an EMBL/GenBank/DDBJ whole genome shotgun (WGS) entry which is preliminary data.</text>
</comment>
<evidence type="ECO:0000256" key="1">
    <source>
        <dbReference type="SAM" id="Phobius"/>
    </source>
</evidence>
<accession>A0ABD5UKQ6</accession>
<feature type="transmembrane region" description="Helical" evidence="1">
    <location>
        <begin position="12"/>
        <end position="30"/>
    </location>
</feature>
<dbReference type="EMBL" id="JBHSXI010000015">
    <property type="protein sequence ID" value="MFC6890012.1"/>
    <property type="molecule type" value="Genomic_DNA"/>
</dbReference>